<dbReference type="Proteomes" id="UP000653578">
    <property type="component" value="Unassembled WGS sequence"/>
</dbReference>
<feature type="transmembrane region" description="Helical" evidence="7">
    <location>
        <begin position="13"/>
        <end position="36"/>
    </location>
</feature>
<organism evidence="9 10">
    <name type="scientific">Paenibacillus plantarum</name>
    <dbReference type="NCBI Taxonomy" id="2654975"/>
    <lineage>
        <taxon>Bacteria</taxon>
        <taxon>Bacillati</taxon>
        <taxon>Bacillota</taxon>
        <taxon>Bacilli</taxon>
        <taxon>Bacillales</taxon>
        <taxon>Paenibacillaceae</taxon>
        <taxon>Paenibacillus</taxon>
    </lineage>
</organism>
<evidence type="ECO:0000256" key="1">
    <source>
        <dbReference type="ARBA" id="ARBA00004651"/>
    </source>
</evidence>
<dbReference type="PANTHER" id="PTHR43744">
    <property type="entry name" value="ABC TRANSPORTER PERMEASE PROTEIN MG189-RELATED-RELATED"/>
    <property type="match status" value="1"/>
</dbReference>
<feature type="transmembrane region" description="Helical" evidence="7">
    <location>
        <begin position="111"/>
        <end position="130"/>
    </location>
</feature>
<dbReference type="InterPro" id="IPR000515">
    <property type="entry name" value="MetI-like"/>
</dbReference>
<feature type="transmembrane region" description="Helical" evidence="7">
    <location>
        <begin position="184"/>
        <end position="209"/>
    </location>
</feature>
<evidence type="ECO:0000313" key="9">
    <source>
        <dbReference type="EMBL" id="NOU67583.1"/>
    </source>
</evidence>
<evidence type="ECO:0000256" key="2">
    <source>
        <dbReference type="ARBA" id="ARBA00022448"/>
    </source>
</evidence>
<evidence type="ECO:0000256" key="5">
    <source>
        <dbReference type="ARBA" id="ARBA00022989"/>
    </source>
</evidence>
<keyword evidence="3" id="KW-1003">Cell membrane</keyword>
<proteinExistence type="inferred from homology"/>
<keyword evidence="10" id="KW-1185">Reference proteome</keyword>
<feature type="domain" description="ABC transmembrane type-1" evidence="8">
    <location>
        <begin position="75"/>
        <end position="282"/>
    </location>
</feature>
<keyword evidence="2 7" id="KW-0813">Transport</keyword>
<dbReference type="CDD" id="cd06261">
    <property type="entry name" value="TM_PBP2"/>
    <property type="match status" value="1"/>
</dbReference>
<dbReference type="EMBL" id="WHNY01000070">
    <property type="protein sequence ID" value="NOU67583.1"/>
    <property type="molecule type" value="Genomic_DNA"/>
</dbReference>
<evidence type="ECO:0000313" key="10">
    <source>
        <dbReference type="Proteomes" id="UP000653578"/>
    </source>
</evidence>
<gene>
    <name evidence="9" type="ORF">GC096_26460</name>
</gene>
<reference evidence="9 10" key="1">
    <citation type="submission" date="2019-10" db="EMBL/GenBank/DDBJ databases">
        <title>Description of Paenibacillus humi sp. nov.</title>
        <authorList>
            <person name="Carlier A."/>
            <person name="Qi S."/>
        </authorList>
    </citation>
    <scope>NUCLEOTIDE SEQUENCE [LARGE SCALE GENOMIC DNA]</scope>
    <source>
        <strain evidence="9 10">LMG 31461</strain>
    </source>
</reference>
<keyword evidence="5 7" id="KW-1133">Transmembrane helix</keyword>
<dbReference type="InterPro" id="IPR035906">
    <property type="entry name" value="MetI-like_sf"/>
</dbReference>
<dbReference type="Gene3D" id="1.10.3720.10">
    <property type="entry name" value="MetI-like"/>
    <property type="match status" value="1"/>
</dbReference>
<dbReference type="Pfam" id="PF00528">
    <property type="entry name" value="BPD_transp_1"/>
    <property type="match status" value="1"/>
</dbReference>
<feature type="transmembrane region" description="Helical" evidence="7">
    <location>
        <begin position="77"/>
        <end position="99"/>
    </location>
</feature>
<protein>
    <submittedName>
        <fullName evidence="9">ABC transporter permease subunit</fullName>
    </submittedName>
</protein>
<evidence type="ECO:0000259" key="8">
    <source>
        <dbReference type="PROSITE" id="PS50928"/>
    </source>
</evidence>
<evidence type="ECO:0000256" key="6">
    <source>
        <dbReference type="ARBA" id="ARBA00023136"/>
    </source>
</evidence>
<evidence type="ECO:0000256" key="7">
    <source>
        <dbReference type="RuleBase" id="RU363032"/>
    </source>
</evidence>
<evidence type="ECO:0000256" key="3">
    <source>
        <dbReference type="ARBA" id="ARBA00022475"/>
    </source>
</evidence>
<feature type="transmembrane region" description="Helical" evidence="7">
    <location>
        <begin position="48"/>
        <end position="65"/>
    </location>
</feature>
<dbReference type="PANTHER" id="PTHR43744:SF9">
    <property type="entry name" value="POLYGALACTURONAN_RHAMNOGALACTURONAN TRANSPORT SYSTEM PERMEASE PROTEIN YTCP"/>
    <property type="match status" value="1"/>
</dbReference>
<evidence type="ECO:0000256" key="4">
    <source>
        <dbReference type="ARBA" id="ARBA00022692"/>
    </source>
</evidence>
<sequence length="297" mass="33513">MISFTGWNVVPKILINLMFAVYSVMCLIPILLVLSISFTDEKSLVTDGFHLIPKLFSLIGYQYVFSGTSTILNAYKVTILVTVVGTFLHLFVTSLMSYAISRNEVKYRNQIAFIVFFTILFNGGLAPYYILITRYLHLKDTFFVLIVVMLVSPVHVMIMRNFFKSLPDAIIESARIDGSGEFRTYFRIVLPLSTPVLATIGLFISVAYWNDWFTCSLFIENNKLYNLQYLLQSLMTNIQMLLSNANASRSIEQSIGMLPGESARMATCMLSIGPIILAYPLLQKYFVKGLTLGAVKS</sequence>
<accession>A0ABX1XI53</accession>
<comment type="caution">
    <text evidence="9">The sequence shown here is derived from an EMBL/GenBank/DDBJ whole genome shotgun (WGS) entry which is preliminary data.</text>
</comment>
<keyword evidence="6 7" id="KW-0472">Membrane</keyword>
<dbReference type="PROSITE" id="PS50928">
    <property type="entry name" value="ABC_TM1"/>
    <property type="match status" value="1"/>
</dbReference>
<comment type="subcellular location">
    <subcellularLocation>
        <location evidence="1 7">Cell membrane</location>
        <topology evidence="1 7">Multi-pass membrane protein</topology>
    </subcellularLocation>
</comment>
<keyword evidence="4 7" id="KW-0812">Transmembrane</keyword>
<name>A0ABX1XI53_9BACL</name>
<comment type="similarity">
    <text evidence="7">Belongs to the binding-protein-dependent transport system permease family.</text>
</comment>
<feature type="transmembrane region" description="Helical" evidence="7">
    <location>
        <begin position="142"/>
        <end position="163"/>
    </location>
</feature>
<dbReference type="RefSeq" id="WP_171634432.1">
    <property type="nucleotide sequence ID" value="NZ_WHNY01000070.1"/>
</dbReference>
<dbReference type="SUPFAM" id="SSF161098">
    <property type="entry name" value="MetI-like"/>
    <property type="match status" value="1"/>
</dbReference>